<evidence type="ECO:0000256" key="5">
    <source>
        <dbReference type="ARBA" id="ARBA00022833"/>
    </source>
</evidence>
<organism evidence="9 10">
    <name type="scientific">Facklamia hominis CCUG 36813</name>
    <dbReference type="NCBI Taxonomy" id="883111"/>
    <lineage>
        <taxon>Bacteria</taxon>
        <taxon>Bacillati</taxon>
        <taxon>Bacillota</taxon>
        <taxon>Bacilli</taxon>
        <taxon>Lactobacillales</taxon>
        <taxon>Aerococcaceae</taxon>
        <taxon>Facklamia</taxon>
    </lineage>
</organism>
<evidence type="ECO:0008006" key="11">
    <source>
        <dbReference type="Google" id="ProtNLM"/>
    </source>
</evidence>
<evidence type="ECO:0000313" key="10">
    <source>
        <dbReference type="Proteomes" id="UP000004465"/>
    </source>
</evidence>
<evidence type="ECO:0000256" key="4">
    <source>
        <dbReference type="ARBA" id="ARBA00022692"/>
    </source>
</evidence>
<dbReference type="GO" id="GO:0005385">
    <property type="term" value="F:zinc ion transmembrane transporter activity"/>
    <property type="evidence" value="ECO:0007669"/>
    <property type="project" value="TreeGrafter"/>
</dbReference>
<protein>
    <recommendedName>
        <fullName evidence="11">ZIP family zinc transporter</fullName>
    </recommendedName>
</protein>
<feature type="transmembrane region" description="Helical" evidence="8">
    <location>
        <begin position="172"/>
        <end position="196"/>
    </location>
</feature>
<dbReference type="PANTHER" id="PTHR11040:SF211">
    <property type="entry name" value="ZINC TRANSPORTER ZIP11"/>
    <property type="match status" value="1"/>
</dbReference>
<dbReference type="AlphaFoldDB" id="K1M258"/>
<comment type="similarity">
    <text evidence="2">Belongs to the ZIP transporter (TC 2.A.5) family.</text>
</comment>
<evidence type="ECO:0000256" key="7">
    <source>
        <dbReference type="ARBA" id="ARBA00023136"/>
    </source>
</evidence>
<dbReference type="InterPro" id="IPR003689">
    <property type="entry name" value="ZIP"/>
</dbReference>
<dbReference type="HOGENOM" id="CLU_015114_1_2_9"/>
<keyword evidence="7 8" id="KW-0472">Membrane</keyword>
<feature type="transmembrane region" description="Helical" evidence="8">
    <location>
        <begin position="21"/>
        <end position="46"/>
    </location>
</feature>
<evidence type="ECO:0000256" key="8">
    <source>
        <dbReference type="SAM" id="Phobius"/>
    </source>
</evidence>
<keyword evidence="3" id="KW-1003">Cell membrane</keyword>
<keyword evidence="4 8" id="KW-0812">Transmembrane</keyword>
<evidence type="ECO:0000313" key="9">
    <source>
        <dbReference type="EMBL" id="EKB56458.1"/>
    </source>
</evidence>
<dbReference type="PANTHER" id="PTHR11040">
    <property type="entry name" value="ZINC/IRON TRANSPORTER"/>
    <property type="match status" value="1"/>
</dbReference>
<keyword evidence="10" id="KW-1185">Reference proteome</keyword>
<evidence type="ECO:0000256" key="2">
    <source>
        <dbReference type="ARBA" id="ARBA00006939"/>
    </source>
</evidence>
<dbReference type="PATRIC" id="fig|883111.3.peg.440"/>
<dbReference type="GO" id="GO:0005886">
    <property type="term" value="C:plasma membrane"/>
    <property type="evidence" value="ECO:0007669"/>
    <property type="project" value="UniProtKB-SubCell"/>
</dbReference>
<evidence type="ECO:0000256" key="3">
    <source>
        <dbReference type="ARBA" id="ARBA00022475"/>
    </source>
</evidence>
<feature type="transmembrane region" description="Helical" evidence="8">
    <location>
        <begin position="202"/>
        <end position="220"/>
    </location>
</feature>
<comment type="caution">
    <text evidence="9">The sequence shown here is derived from an EMBL/GenBank/DDBJ whole genome shotgun (WGS) entry which is preliminary data.</text>
</comment>
<name>K1M258_9LACT</name>
<dbReference type="Pfam" id="PF02535">
    <property type="entry name" value="Zip"/>
    <property type="match status" value="1"/>
</dbReference>
<evidence type="ECO:0000256" key="6">
    <source>
        <dbReference type="ARBA" id="ARBA00022989"/>
    </source>
</evidence>
<dbReference type="Proteomes" id="UP000004465">
    <property type="component" value="Unassembled WGS sequence"/>
</dbReference>
<proteinExistence type="inferred from homology"/>
<keyword evidence="5" id="KW-0862">Zinc</keyword>
<sequence>MVFTLLGSATVFFVREVNEQFLAVMQGFAGGIMTAASFWSLLAPAIEQASVYSMGLPAWFPAAVGFLVGGLFLRLIDRIVPHFHYAADHGDFNPEKTSISKTWMLFLAVTIHNLPEGMALGVAYAAVANGSGSMTLAAALSLTLGIGIQNFPEGSALSMPLLTEGKSKFRAFNLGQMSALVEPIGAVIGAMALLFMQRLLPYALSFAAGAMIFVVIEELIPESQSAHSTDLSTLSFMLGFVIMMILDVALG</sequence>
<comment type="subcellular location">
    <subcellularLocation>
        <location evidence="1">Cell membrane</location>
        <topology evidence="1">Multi-pass membrane protein</topology>
    </subcellularLocation>
</comment>
<feature type="transmembrane region" description="Helical" evidence="8">
    <location>
        <begin position="232"/>
        <end position="250"/>
    </location>
</feature>
<feature type="transmembrane region" description="Helical" evidence="8">
    <location>
        <begin position="58"/>
        <end position="76"/>
    </location>
</feature>
<dbReference type="STRING" id="883111.HMPREF9706_00441"/>
<keyword evidence="6 8" id="KW-1133">Transmembrane helix</keyword>
<evidence type="ECO:0000256" key="1">
    <source>
        <dbReference type="ARBA" id="ARBA00004651"/>
    </source>
</evidence>
<accession>K1M258</accession>
<gene>
    <name evidence="9" type="ORF">HMPREF9706_00441</name>
</gene>
<feature type="transmembrane region" description="Helical" evidence="8">
    <location>
        <begin position="103"/>
        <end position="127"/>
    </location>
</feature>
<dbReference type="EMBL" id="AGZD01000001">
    <property type="protein sequence ID" value="EKB56458.1"/>
    <property type="molecule type" value="Genomic_DNA"/>
</dbReference>
<reference evidence="9 10" key="1">
    <citation type="submission" date="2012-07" db="EMBL/GenBank/DDBJ databases">
        <title>The Genome Sequence of Facklamia hominis CCUG 36813.</title>
        <authorList>
            <consortium name="The Broad Institute Genome Sequencing Platform"/>
            <person name="Earl A."/>
            <person name="Ward D."/>
            <person name="Feldgarden M."/>
            <person name="Gevers D."/>
            <person name="Huys G."/>
            <person name="Walker B."/>
            <person name="Young S.K."/>
            <person name="Zeng Q."/>
            <person name="Gargeya S."/>
            <person name="Fitzgerald M."/>
            <person name="Haas B."/>
            <person name="Abouelleil A."/>
            <person name="Alvarado L."/>
            <person name="Arachchi H.M."/>
            <person name="Berlin A.M."/>
            <person name="Chapman S.B."/>
            <person name="Goldberg J."/>
            <person name="Griggs A."/>
            <person name="Gujja S."/>
            <person name="Hansen M."/>
            <person name="Howarth C."/>
            <person name="Imamovic A."/>
            <person name="Larimer J."/>
            <person name="McCowen C."/>
            <person name="Montmayeur A."/>
            <person name="Murphy C."/>
            <person name="Neiman D."/>
            <person name="Pearson M."/>
            <person name="Priest M."/>
            <person name="Roberts A."/>
            <person name="Saif S."/>
            <person name="Shea T."/>
            <person name="Sisk P."/>
            <person name="Sykes S."/>
            <person name="Wortman J."/>
            <person name="Nusbaum C."/>
            <person name="Birren B."/>
        </authorList>
    </citation>
    <scope>NUCLEOTIDE SEQUENCE [LARGE SCALE GENOMIC DNA]</scope>
    <source>
        <strain evidence="9 10">CCUG 36813</strain>
    </source>
</reference>